<evidence type="ECO:0000256" key="2">
    <source>
        <dbReference type="ARBA" id="ARBA00022691"/>
    </source>
</evidence>
<dbReference type="PROSITE" id="PS00092">
    <property type="entry name" value="N6_MTASE"/>
    <property type="match status" value="1"/>
</dbReference>
<evidence type="ECO:0000259" key="3">
    <source>
        <dbReference type="Pfam" id="PF05175"/>
    </source>
</evidence>
<evidence type="ECO:0000313" key="4">
    <source>
        <dbReference type="EMBL" id="QDZ02061.1"/>
    </source>
</evidence>
<dbReference type="RefSeq" id="WP_146300702.1">
    <property type="nucleotide sequence ID" value="NZ_CP042301.2"/>
</dbReference>
<keyword evidence="1 4" id="KW-0808">Transferase</keyword>
<evidence type="ECO:0000313" key="5">
    <source>
        <dbReference type="Proteomes" id="UP000321389"/>
    </source>
</evidence>
<dbReference type="SUPFAM" id="SSF53335">
    <property type="entry name" value="S-adenosyl-L-methionine-dependent methyltransferases"/>
    <property type="match status" value="1"/>
</dbReference>
<dbReference type="InterPro" id="IPR029063">
    <property type="entry name" value="SAM-dependent_MTases_sf"/>
</dbReference>
<gene>
    <name evidence="4" type="ORF">FQ775_17665</name>
</gene>
<evidence type="ECO:0000256" key="1">
    <source>
        <dbReference type="ARBA" id="ARBA00022603"/>
    </source>
</evidence>
<dbReference type="GO" id="GO:0032259">
    <property type="term" value="P:methylation"/>
    <property type="evidence" value="ECO:0007669"/>
    <property type="project" value="UniProtKB-KW"/>
</dbReference>
<protein>
    <submittedName>
        <fullName evidence="4">Methyltransferase domain-containing protein</fullName>
    </submittedName>
</protein>
<dbReference type="InterPro" id="IPR050320">
    <property type="entry name" value="N5-glutamine_MTase"/>
</dbReference>
<dbReference type="GO" id="GO:0008170">
    <property type="term" value="F:N-methyltransferase activity"/>
    <property type="evidence" value="ECO:0007669"/>
    <property type="project" value="UniProtKB-ARBA"/>
</dbReference>
<dbReference type="EMBL" id="CP042301">
    <property type="protein sequence ID" value="QDZ02061.1"/>
    <property type="molecule type" value="Genomic_DNA"/>
</dbReference>
<dbReference type="GO" id="GO:0008757">
    <property type="term" value="F:S-adenosylmethionine-dependent methyltransferase activity"/>
    <property type="evidence" value="ECO:0007669"/>
    <property type="project" value="UniProtKB-ARBA"/>
</dbReference>
<accession>A0A5B8L2B0</accession>
<keyword evidence="2" id="KW-0949">S-adenosyl-L-methionine</keyword>
<dbReference type="GO" id="GO:0003676">
    <property type="term" value="F:nucleic acid binding"/>
    <property type="evidence" value="ECO:0007669"/>
    <property type="project" value="InterPro"/>
</dbReference>
<dbReference type="KEGG" id="niy:FQ775_17665"/>
<dbReference type="Pfam" id="PF05175">
    <property type="entry name" value="MTS"/>
    <property type="match status" value="1"/>
</dbReference>
<dbReference type="PANTHER" id="PTHR18895:SF74">
    <property type="entry name" value="MTRF1L RELEASE FACTOR GLUTAMINE METHYLTRANSFERASE"/>
    <property type="match status" value="1"/>
</dbReference>
<keyword evidence="5" id="KW-1185">Reference proteome</keyword>
<dbReference type="Proteomes" id="UP000321389">
    <property type="component" value="Chromosome"/>
</dbReference>
<proteinExistence type="predicted"/>
<dbReference type="InterPro" id="IPR007848">
    <property type="entry name" value="Small_mtfrase_dom"/>
</dbReference>
<reference evidence="4" key="1">
    <citation type="submission" date="2020-04" db="EMBL/GenBank/DDBJ databases">
        <title>Nitratireductor sp. nov. isolated from mangrove soil.</title>
        <authorList>
            <person name="Ye Y."/>
        </authorList>
    </citation>
    <scope>NUCLEOTIDE SEQUENCE</scope>
    <source>
        <strain evidence="4">SY7</strain>
    </source>
</reference>
<name>A0A5B8L2B0_9HYPH</name>
<dbReference type="AlphaFoldDB" id="A0A5B8L2B0"/>
<dbReference type="CDD" id="cd02440">
    <property type="entry name" value="AdoMet_MTases"/>
    <property type="match status" value="1"/>
</dbReference>
<dbReference type="OrthoDB" id="9800643at2"/>
<dbReference type="InterPro" id="IPR002052">
    <property type="entry name" value="DNA_methylase_N6_adenine_CS"/>
</dbReference>
<organism evidence="4 5">
    <name type="scientific">Nitratireductor mangrovi</name>
    <dbReference type="NCBI Taxonomy" id="2599600"/>
    <lineage>
        <taxon>Bacteria</taxon>
        <taxon>Pseudomonadati</taxon>
        <taxon>Pseudomonadota</taxon>
        <taxon>Alphaproteobacteria</taxon>
        <taxon>Hyphomicrobiales</taxon>
        <taxon>Phyllobacteriaceae</taxon>
        <taxon>Nitratireductor</taxon>
    </lineage>
</organism>
<sequence length="241" mass="26899">MGVYEASKRGIMALWYWYVRRLNSVWPTTTIEGRQFAVFPGVYRPLENEHACAAYCREGDRVLDLGCGIGVGAIFCADKAGHVLATDISETALRNAEENCRRHEVRNIDFLHSDMFDKIDGEFDLVIANPPYIAADFADAENQYATSVRYLPLLFDAIHDHLAPGGRLLVQYPAWFRGSLLKLAASHGMVLKEERRMPRKSLGLALTSLLYLQVGFRSTFFLFEPAAGKPAAQDAPKARAA</sequence>
<dbReference type="PANTHER" id="PTHR18895">
    <property type="entry name" value="HEMK METHYLTRANSFERASE"/>
    <property type="match status" value="1"/>
</dbReference>
<dbReference type="Gene3D" id="3.40.50.150">
    <property type="entry name" value="Vaccinia Virus protein VP39"/>
    <property type="match status" value="1"/>
</dbReference>
<keyword evidence="1 4" id="KW-0489">Methyltransferase</keyword>
<feature type="domain" description="Methyltransferase small" evidence="3">
    <location>
        <begin position="59"/>
        <end position="170"/>
    </location>
</feature>